<gene>
    <name evidence="7" type="primary">LOC115812409</name>
</gene>
<dbReference type="GO" id="GO:0005576">
    <property type="term" value="C:extracellular region"/>
    <property type="evidence" value="ECO:0007669"/>
    <property type="project" value="UniProtKB-SubCell"/>
</dbReference>
<dbReference type="Pfam" id="PF05825">
    <property type="entry name" value="PSP94"/>
    <property type="match status" value="1"/>
</dbReference>
<keyword evidence="5" id="KW-0732">Signal</keyword>
<dbReference type="Gene3D" id="2.60.40.1900">
    <property type="entry name" value="Beta-microseminoprotein (PSP94) domain"/>
    <property type="match status" value="1"/>
</dbReference>
<keyword evidence="3" id="KW-0964">Secreted</keyword>
<reference evidence="7" key="1">
    <citation type="submission" date="2025-08" db="UniProtKB">
        <authorList>
            <consortium name="RefSeq"/>
        </authorList>
    </citation>
    <scope>IDENTIFICATION</scope>
</reference>
<protein>
    <submittedName>
        <fullName evidence="7">Beta-microseminoprotein</fullName>
    </submittedName>
</protein>
<accession>A0A6J2VHJ0</accession>
<comment type="similarity">
    <text evidence="2">Belongs to the beta-microseminoprotein family.</text>
</comment>
<evidence type="ECO:0000256" key="2">
    <source>
        <dbReference type="ARBA" id="ARBA00010352"/>
    </source>
</evidence>
<sequence length="110" mass="12600">MMERAVTAWIFCALLALVHTVCVHKRYVPGSTHCYDDATERWHPIGSKWKSDHCQICSCYDTRMSCCTTYANPANFPDDCMKEFDQETCSFKVFKKNNPSIPCPVSSYSL</sequence>
<keyword evidence="4" id="KW-1015">Disulfide bond</keyword>
<dbReference type="PANTHER" id="PTHR10500:SF7">
    <property type="entry name" value="BETA-MICROSEMINOPROTEIN"/>
    <property type="match status" value="1"/>
</dbReference>
<name>A0A6J2VHJ0_CHACN</name>
<evidence type="ECO:0000256" key="1">
    <source>
        <dbReference type="ARBA" id="ARBA00004613"/>
    </source>
</evidence>
<feature type="chain" id="PRO_5026806260" evidence="5">
    <location>
        <begin position="21"/>
        <end position="110"/>
    </location>
</feature>
<comment type="subcellular location">
    <subcellularLocation>
        <location evidence="1">Secreted</location>
    </subcellularLocation>
</comment>
<keyword evidence="6" id="KW-1185">Reference proteome</keyword>
<dbReference type="InParanoid" id="A0A6J2VHJ0"/>
<dbReference type="Proteomes" id="UP000504632">
    <property type="component" value="Chromosome 1"/>
</dbReference>
<dbReference type="InterPro" id="IPR008735">
    <property type="entry name" value="PSP94"/>
</dbReference>
<dbReference type="GeneID" id="115812409"/>
<feature type="signal peptide" evidence="5">
    <location>
        <begin position="1"/>
        <end position="20"/>
    </location>
</feature>
<dbReference type="OrthoDB" id="6076852at2759"/>
<evidence type="ECO:0000313" key="6">
    <source>
        <dbReference type="Proteomes" id="UP000504632"/>
    </source>
</evidence>
<evidence type="ECO:0000256" key="4">
    <source>
        <dbReference type="ARBA" id="ARBA00023157"/>
    </source>
</evidence>
<dbReference type="PANTHER" id="PTHR10500">
    <property type="entry name" value="BETA-MICROSEMINOPROTEIN"/>
    <property type="match status" value="1"/>
</dbReference>
<organism evidence="6 7">
    <name type="scientific">Chanos chanos</name>
    <name type="common">Milkfish</name>
    <name type="synonym">Mugil chanos</name>
    <dbReference type="NCBI Taxonomy" id="29144"/>
    <lineage>
        <taxon>Eukaryota</taxon>
        <taxon>Metazoa</taxon>
        <taxon>Chordata</taxon>
        <taxon>Craniata</taxon>
        <taxon>Vertebrata</taxon>
        <taxon>Euteleostomi</taxon>
        <taxon>Actinopterygii</taxon>
        <taxon>Neopterygii</taxon>
        <taxon>Teleostei</taxon>
        <taxon>Ostariophysi</taxon>
        <taxon>Gonorynchiformes</taxon>
        <taxon>Chanidae</taxon>
        <taxon>Chanos</taxon>
    </lineage>
</organism>
<dbReference type="AlphaFoldDB" id="A0A6J2VHJ0"/>
<evidence type="ECO:0000313" key="7">
    <source>
        <dbReference type="RefSeq" id="XP_030630751.1"/>
    </source>
</evidence>
<evidence type="ECO:0000256" key="3">
    <source>
        <dbReference type="ARBA" id="ARBA00022525"/>
    </source>
</evidence>
<evidence type="ECO:0000256" key="5">
    <source>
        <dbReference type="SAM" id="SignalP"/>
    </source>
</evidence>
<dbReference type="RefSeq" id="XP_030630751.1">
    <property type="nucleotide sequence ID" value="XM_030774891.1"/>
</dbReference>
<proteinExistence type="inferred from homology"/>